<comment type="function">
    <text evidence="8 10">Specifically methylates the N3 position of the uracil ring of uridine 1498 (m3U1498) in 16S rRNA. Acts on the fully assembled 30S ribosomal subunit.</text>
</comment>
<dbReference type="GO" id="GO:0070475">
    <property type="term" value="P:rRNA base methylation"/>
    <property type="evidence" value="ECO:0007669"/>
    <property type="project" value="TreeGrafter"/>
</dbReference>
<comment type="subcellular location">
    <subcellularLocation>
        <location evidence="1 10">Cytoplasm</location>
    </subcellularLocation>
</comment>
<keyword evidence="7 10" id="KW-0949">S-adenosyl-L-methionine</keyword>
<evidence type="ECO:0000256" key="7">
    <source>
        <dbReference type="ARBA" id="ARBA00022691"/>
    </source>
</evidence>
<dbReference type="PANTHER" id="PTHR30027">
    <property type="entry name" value="RIBOSOMAL RNA SMALL SUBUNIT METHYLTRANSFERASE E"/>
    <property type="match status" value="1"/>
</dbReference>
<dbReference type="Gene3D" id="3.40.1280.10">
    <property type="match status" value="1"/>
</dbReference>
<proteinExistence type="inferred from homology"/>
<reference evidence="12 13" key="1">
    <citation type="submission" date="2019-07" db="EMBL/GenBank/DDBJ databases">
        <title>Rapid identification of Enteric Bacteria from Whole Genome Sequences (WGS) using Average Nucleotide Identity (ANI).</title>
        <authorList>
            <person name="Lane C."/>
        </authorList>
    </citation>
    <scope>NUCLEOTIDE SEQUENCE [LARGE SCALE GENOMIC DNA]</scope>
    <source>
        <strain evidence="12 13">2016D-0084</strain>
    </source>
</reference>
<dbReference type="PIRSF" id="PIRSF015601">
    <property type="entry name" value="MTase_slr0722"/>
    <property type="match status" value="1"/>
</dbReference>
<feature type="domain" description="Ribosomal RNA small subunit methyltransferase E methyltransferase" evidence="11">
    <location>
        <begin position="73"/>
        <end position="216"/>
    </location>
</feature>
<dbReference type="GO" id="GO:0005737">
    <property type="term" value="C:cytoplasm"/>
    <property type="evidence" value="ECO:0007669"/>
    <property type="project" value="UniProtKB-SubCell"/>
</dbReference>
<evidence type="ECO:0000256" key="8">
    <source>
        <dbReference type="ARBA" id="ARBA00025699"/>
    </source>
</evidence>
<evidence type="ECO:0000256" key="10">
    <source>
        <dbReference type="PIRNR" id="PIRNR015601"/>
    </source>
</evidence>
<evidence type="ECO:0000256" key="1">
    <source>
        <dbReference type="ARBA" id="ARBA00004496"/>
    </source>
</evidence>
<sequence length="220" mass="25758">MQFLYHTQSGDENLKLENQALLHLRARRLKINDELIFKNLKDNFAYIYECIQIEKKFFLFKLKAKNEEKPQKISNIHLALAVIDPKIIEKNLPFLNELGVEKLSLVYMQYSQKNFKLDTQRMEKILIESSQQCGRNSLLKIEIFKNFEEFKTKYQNIVLIDFEGKKLSDFNPLDYVFLVGPEGGFSLEERLTCKVKAKMDHPFILKAQTAIIALASKFAI</sequence>
<dbReference type="SUPFAM" id="SSF75217">
    <property type="entry name" value="alpha/beta knot"/>
    <property type="match status" value="1"/>
</dbReference>
<keyword evidence="3 10" id="KW-0963">Cytoplasm</keyword>
<dbReference type="Pfam" id="PF04452">
    <property type="entry name" value="Methyltrans_RNA"/>
    <property type="match status" value="1"/>
</dbReference>
<evidence type="ECO:0000256" key="2">
    <source>
        <dbReference type="ARBA" id="ARBA00005528"/>
    </source>
</evidence>
<gene>
    <name evidence="12" type="ORF">FPD38_05245</name>
</gene>
<protein>
    <recommendedName>
        <fullName evidence="10">Ribosomal RNA small subunit methyltransferase E</fullName>
        <ecNumber evidence="10">2.1.1.193</ecNumber>
    </recommendedName>
</protein>
<dbReference type="InterPro" id="IPR006700">
    <property type="entry name" value="RsmE"/>
</dbReference>
<dbReference type="Proteomes" id="UP000321629">
    <property type="component" value="Unassembled WGS sequence"/>
</dbReference>
<dbReference type="NCBIfam" id="NF008695">
    <property type="entry name" value="PRK11713.3-3"/>
    <property type="match status" value="1"/>
</dbReference>
<dbReference type="GO" id="GO:0070042">
    <property type="term" value="F:rRNA (uridine-N3-)-methyltransferase activity"/>
    <property type="evidence" value="ECO:0007669"/>
    <property type="project" value="TreeGrafter"/>
</dbReference>
<keyword evidence="4 10" id="KW-0698">rRNA processing</keyword>
<keyword evidence="5 10" id="KW-0489">Methyltransferase</keyword>
<evidence type="ECO:0000313" key="12">
    <source>
        <dbReference type="EMBL" id="TXE87592.1"/>
    </source>
</evidence>
<evidence type="ECO:0000256" key="9">
    <source>
        <dbReference type="ARBA" id="ARBA00047944"/>
    </source>
</evidence>
<dbReference type="AlphaFoldDB" id="A0A5C7E210"/>
<dbReference type="InterPro" id="IPR029028">
    <property type="entry name" value="Alpha/beta_knot_MTases"/>
</dbReference>
<accession>A0A5C7E210</accession>
<comment type="catalytic activity">
    <reaction evidence="9 10">
        <text>uridine(1498) in 16S rRNA + S-adenosyl-L-methionine = N(3)-methyluridine(1498) in 16S rRNA + S-adenosyl-L-homocysteine + H(+)</text>
        <dbReference type="Rhea" id="RHEA:42920"/>
        <dbReference type="Rhea" id="RHEA-COMP:10283"/>
        <dbReference type="Rhea" id="RHEA-COMP:10284"/>
        <dbReference type="ChEBI" id="CHEBI:15378"/>
        <dbReference type="ChEBI" id="CHEBI:57856"/>
        <dbReference type="ChEBI" id="CHEBI:59789"/>
        <dbReference type="ChEBI" id="CHEBI:65315"/>
        <dbReference type="ChEBI" id="CHEBI:74502"/>
        <dbReference type="EC" id="2.1.1.193"/>
    </reaction>
</comment>
<evidence type="ECO:0000256" key="4">
    <source>
        <dbReference type="ARBA" id="ARBA00022552"/>
    </source>
</evidence>
<comment type="caution">
    <text evidence="12">The sequence shown here is derived from an EMBL/GenBank/DDBJ whole genome shotgun (WGS) entry which is preliminary data.</text>
</comment>
<dbReference type="InterPro" id="IPR029026">
    <property type="entry name" value="tRNA_m1G_MTases_N"/>
</dbReference>
<dbReference type="RefSeq" id="WP_147555689.1">
    <property type="nucleotide sequence ID" value="NZ_VOWJ01000028.1"/>
</dbReference>
<comment type="similarity">
    <text evidence="2 10">Belongs to the RNA methyltransferase RsmE family.</text>
</comment>
<evidence type="ECO:0000259" key="11">
    <source>
        <dbReference type="Pfam" id="PF04452"/>
    </source>
</evidence>
<organism evidence="12 13">
    <name type="scientific">Campylobacter volucris</name>
    <dbReference type="NCBI Taxonomy" id="1031542"/>
    <lineage>
        <taxon>Bacteria</taxon>
        <taxon>Pseudomonadati</taxon>
        <taxon>Campylobacterota</taxon>
        <taxon>Epsilonproteobacteria</taxon>
        <taxon>Campylobacterales</taxon>
        <taxon>Campylobacteraceae</taxon>
        <taxon>Campylobacter</taxon>
    </lineage>
</organism>
<dbReference type="PANTHER" id="PTHR30027:SF3">
    <property type="entry name" value="16S RRNA (URACIL(1498)-N(3))-METHYLTRANSFERASE"/>
    <property type="match status" value="1"/>
</dbReference>
<name>A0A5C7E210_9BACT</name>
<evidence type="ECO:0000256" key="5">
    <source>
        <dbReference type="ARBA" id="ARBA00022603"/>
    </source>
</evidence>
<keyword evidence="6 10" id="KW-0808">Transferase</keyword>
<dbReference type="CDD" id="cd18084">
    <property type="entry name" value="RsmE-like"/>
    <property type="match status" value="1"/>
</dbReference>
<dbReference type="EC" id="2.1.1.193" evidence="10"/>
<dbReference type="EMBL" id="VOWJ01000028">
    <property type="protein sequence ID" value="TXE87592.1"/>
    <property type="molecule type" value="Genomic_DNA"/>
</dbReference>
<evidence type="ECO:0000256" key="6">
    <source>
        <dbReference type="ARBA" id="ARBA00022679"/>
    </source>
</evidence>
<dbReference type="InterPro" id="IPR046886">
    <property type="entry name" value="RsmE_MTase_dom"/>
</dbReference>
<evidence type="ECO:0000313" key="13">
    <source>
        <dbReference type="Proteomes" id="UP000321629"/>
    </source>
</evidence>
<dbReference type="NCBIfam" id="TIGR00046">
    <property type="entry name" value="RsmE family RNA methyltransferase"/>
    <property type="match status" value="1"/>
</dbReference>
<evidence type="ECO:0000256" key="3">
    <source>
        <dbReference type="ARBA" id="ARBA00022490"/>
    </source>
</evidence>